<evidence type="ECO:0000313" key="2">
    <source>
        <dbReference type="EMBL" id="SOE52389.1"/>
    </source>
</evidence>
<dbReference type="KEGG" id="odi:ODI_R4137"/>
<dbReference type="Proteomes" id="UP000078558">
    <property type="component" value="Chromosome I"/>
</dbReference>
<accession>A0A1C3K5I6</accession>
<reference evidence="2 3" key="2">
    <citation type="submission" date="2017-08" db="EMBL/GenBank/DDBJ databases">
        <authorList>
            <person name="de Groot N.N."/>
        </authorList>
    </citation>
    <scope>NUCLEOTIDE SEQUENCE [LARGE SCALE GENOMIC DNA]</scope>
    <source>
        <strain evidence="2">Orrdi1</strain>
    </source>
</reference>
<dbReference type="RefSeq" id="WP_067757222.1">
    <property type="nucleotide sequence ID" value="NZ_LT907988.1"/>
</dbReference>
<gene>
    <name evidence="1" type="ORF">ODI_00915</name>
    <name evidence="2" type="ORF">ODI_R4137</name>
</gene>
<evidence type="ECO:0000313" key="1">
    <source>
        <dbReference type="EMBL" id="SBT26790.1"/>
    </source>
</evidence>
<evidence type="ECO:0000313" key="3">
    <source>
        <dbReference type="Proteomes" id="UP000078558"/>
    </source>
</evidence>
<protein>
    <submittedName>
        <fullName evidence="1">Uncharacterized protein</fullName>
    </submittedName>
</protein>
<dbReference type="AlphaFoldDB" id="A0A1C3K5I6"/>
<sequence>MGFVNEEVPALYKAKLAGHKSPLWHQALDLSMWTANQDAHAFLIYAGRDRDDNTRLYFLFGLYDVLYYVRVVETIRPAAGGGQAYTYSKFSITAADHRPFDDGPCRALTREALKVFAGFYGVMPAQSVHCDF</sequence>
<dbReference type="EMBL" id="LT907988">
    <property type="protein sequence ID" value="SOE52389.1"/>
    <property type="molecule type" value="Genomic_DNA"/>
</dbReference>
<proteinExistence type="predicted"/>
<reference evidence="1 3" key="1">
    <citation type="submission" date="2016-06" db="EMBL/GenBank/DDBJ databases">
        <authorList>
            <person name="Kjaerup R.B."/>
            <person name="Dalgaard T.S."/>
            <person name="Juul-Madsen H.R."/>
        </authorList>
    </citation>
    <scope>NUCLEOTIDE SEQUENCE [LARGE SCALE GENOMIC DNA]</scope>
    <source>
        <strain evidence="1">Orrdi1</strain>
    </source>
</reference>
<organism evidence="1 3">
    <name type="scientific">Orrella dioscoreae</name>
    <dbReference type="NCBI Taxonomy" id="1851544"/>
    <lineage>
        <taxon>Bacteria</taxon>
        <taxon>Pseudomonadati</taxon>
        <taxon>Pseudomonadota</taxon>
        <taxon>Betaproteobacteria</taxon>
        <taxon>Burkholderiales</taxon>
        <taxon>Alcaligenaceae</taxon>
        <taxon>Orrella</taxon>
    </lineage>
</organism>
<keyword evidence="3" id="KW-1185">Reference proteome</keyword>
<name>A0A1C3K5I6_9BURK</name>
<dbReference type="EMBL" id="FLRC01000044">
    <property type="protein sequence ID" value="SBT26790.1"/>
    <property type="molecule type" value="Genomic_DNA"/>
</dbReference>